<keyword evidence="1" id="KW-0175">Coiled coil</keyword>
<accession>A0A0J8JMW2</accession>
<dbReference type="PIRSF" id="PIRSF016482">
    <property type="entry name" value="PilO"/>
    <property type="match status" value="1"/>
</dbReference>
<evidence type="ECO:0000256" key="1">
    <source>
        <dbReference type="SAM" id="Coils"/>
    </source>
</evidence>
<dbReference type="RefSeq" id="WP_048690642.1">
    <property type="nucleotide sequence ID" value="NZ_KQ130485.1"/>
</dbReference>
<dbReference type="PANTHER" id="PTHR39555">
    <property type="entry name" value="FIMBRIAL ASSEMBLY PROTEIN PILO-LIKE PROTEIN-RELATED"/>
    <property type="match status" value="1"/>
</dbReference>
<dbReference type="InterPro" id="IPR014717">
    <property type="entry name" value="Transl_elong_EF1B/ribsomal_bS6"/>
</dbReference>
<dbReference type="Pfam" id="PF04350">
    <property type="entry name" value="PilO"/>
    <property type="match status" value="1"/>
</dbReference>
<proteinExistence type="predicted"/>
<dbReference type="GO" id="GO:0043683">
    <property type="term" value="P:type IV pilus assembly"/>
    <property type="evidence" value="ECO:0007669"/>
    <property type="project" value="InterPro"/>
</dbReference>
<name>A0A0J8JMW2_9ALTE</name>
<gene>
    <name evidence="3" type="ORF">XM47_05690</name>
</gene>
<evidence type="ECO:0000313" key="4">
    <source>
        <dbReference type="Proteomes" id="UP000037600"/>
    </source>
</evidence>
<dbReference type="OrthoDB" id="9802133at2"/>
<dbReference type="Gene3D" id="1.10.287.540">
    <property type="entry name" value="Helix hairpin bin"/>
    <property type="match status" value="1"/>
</dbReference>
<feature type="coiled-coil region" evidence="1">
    <location>
        <begin position="80"/>
        <end position="107"/>
    </location>
</feature>
<evidence type="ECO:0000256" key="2">
    <source>
        <dbReference type="SAM" id="Phobius"/>
    </source>
</evidence>
<reference evidence="3 4" key="1">
    <citation type="submission" date="2015-04" db="EMBL/GenBank/DDBJ databases">
        <title>Draft Genome Sequence of the Novel Agar-Digesting Marine Bacterium Q1.</title>
        <authorList>
            <person name="Li Y."/>
            <person name="Li D."/>
            <person name="Chen G."/>
            <person name="Du Z."/>
        </authorList>
    </citation>
    <scope>NUCLEOTIDE SEQUENCE [LARGE SCALE GENOMIC DNA]</scope>
    <source>
        <strain evidence="3 4">Q1</strain>
    </source>
</reference>
<dbReference type="AlphaFoldDB" id="A0A0J8JMW2"/>
<dbReference type="Proteomes" id="UP000037600">
    <property type="component" value="Unassembled WGS sequence"/>
</dbReference>
<dbReference type="STRING" id="1513271.XM47_05690"/>
<dbReference type="PANTHER" id="PTHR39555:SF1">
    <property type="entry name" value="TYPE IV PILUS INNER MEMBRANE COMPONENT PILO"/>
    <property type="match status" value="1"/>
</dbReference>
<keyword evidence="2" id="KW-0812">Transmembrane</keyword>
<dbReference type="EMBL" id="LAZL01000007">
    <property type="protein sequence ID" value="KMT65951.1"/>
    <property type="molecule type" value="Genomic_DNA"/>
</dbReference>
<feature type="transmembrane region" description="Helical" evidence="2">
    <location>
        <begin position="27"/>
        <end position="47"/>
    </location>
</feature>
<protein>
    <submittedName>
        <fullName evidence="3">Pilus assembly protein PilP</fullName>
    </submittedName>
</protein>
<keyword evidence="2" id="KW-0472">Membrane</keyword>
<dbReference type="GO" id="GO:0043107">
    <property type="term" value="P:type IV pilus-dependent motility"/>
    <property type="evidence" value="ECO:0007669"/>
    <property type="project" value="InterPro"/>
</dbReference>
<organism evidence="3 4">
    <name type="scientific">Catenovulum maritimum</name>
    <dbReference type="NCBI Taxonomy" id="1513271"/>
    <lineage>
        <taxon>Bacteria</taxon>
        <taxon>Pseudomonadati</taxon>
        <taxon>Pseudomonadota</taxon>
        <taxon>Gammaproteobacteria</taxon>
        <taxon>Alteromonadales</taxon>
        <taxon>Alteromonadaceae</taxon>
        <taxon>Catenovulum</taxon>
    </lineage>
</organism>
<dbReference type="Gene3D" id="3.30.70.60">
    <property type="match status" value="1"/>
</dbReference>
<keyword evidence="4" id="KW-1185">Reference proteome</keyword>
<keyword evidence="2" id="KW-1133">Transmembrane helix</keyword>
<comment type="caution">
    <text evidence="3">The sequence shown here is derived from an EMBL/GenBank/DDBJ whole genome shotgun (WGS) entry which is preliminary data.</text>
</comment>
<sequence>MDWKNIDLADLKELELDFNNMGAWPNIVKIFFAVVVAVITAILAYNLMVSDNIKKYQDVTDQEAQLKFQFQTKYQIALNADAYKSQMEEMEKNFAELLKRLPTASETPGLLDDITYVGTTSGLSFNKINWEAEIEREFYTELPLRLEVVGGYHEFGEFLSRVAALPRIVTLHDFTIDNTGNDVLILKLLAKTYRYKEVVAK</sequence>
<evidence type="ECO:0000313" key="3">
    <source>
        <dbReference type="EMBL" id="KMT65951.1"/>
    </source>
</evidence>
<dbReference type="PATRIC" id="fig|1513271.3.peg.1165"/>
<dbReference type="InterPro" id="IPR007445">
    <property type="entry name" value="PilO"/>
</dbReference>